<comment type="caution">
    <text evidence="3">The sequence shown here is derived from an EMBL/GenBank/DDBJ whole genome shotgun (WGS) entry which is preliminary data.</text>
</comment>
<dbReference type="Proteomes" id="UP000429607">
    <property type="component" value="Unassembled WGS sequence"/>
</dbReference>
<organism evidence="3 4">
    <name type="scientific">Phytophthora rubi</name>
    <dbReference type="NCBI Taxonomy" id="129364"/>
    <lineage>
        <taxon>Eukaryota</taxon>
        <taxon>Sar</taxon>
        <taxon>Stramenopiles</taxon>
        <taxon>Oomycota</taxon>
        <taxon>Peronosporomycetes</taxon>
        <taxon>Peronosporales</taxon>
        <taxon>Peronosporaceae</taxon>
        <taxon>Phytophthora</taxon>
    </lineage>
</organism>
<dbReference type="EMBL" id="QXFV01004385">
    <property type="protein sequence ID" value="KAE8969947.1"/>
    <property type="molecule type" value="Genomic_DNA"/>
</dbReference>
<evidence type="ECO:0000256" key="1">
    <source>
        <dbReference type="SAM" id="MobiDB-lite"/>
    </source>
</evidence>
<dbReference type="AlphaFoldDB" id="A0A6A3HKW1"/>
<proteinExistence type="predicted"/>
<evidence type="ECO:0000259" key="2">
    <source>
        <dbReference type="Pfam" id="PF03732"/>
    </source>
</evidence>
<protein>
    <recommendedName>
        <fullName evidence="2">Retrotransposon gag domain-containing protein</fullName>
    </recommendedName>
</protein>
<gene>
    <name evidence="3" type="ORF">PR001_g27354</name>
</gene>
<dbReference type="InterPro" id="IPR005162">
    <property type="entry name" value="Retrotrans_gag_dom"/>
</dbReference>
<reference evidence="3 4" key="1">
    <citation type="submission" date="2018-09" db="EMBL/GenBank/DDBJ databases">
        <title>Genomic investigation of the strawberry pathogen Phytophthora fragariae indicates pathogenicity is determined by transcriptional variation in three key races.</title>
        <authorList>
            <person name="Adams T.M."/>
            <person name="Armitage A.D."/>
            <person name="Sobczyk M.K."/>
            <person name="Bates H.J."/>
            <person name="Dunwell J.M."/>
            <person name="Nellist C.F."/>
            <person name="Harrison R.J."/>
        </authorList>
    </citation>
    <scope>NUCLEOTIDE SEQUENCE [LARGE SCALE GENOMIC DNA]</scope>
    <source>
        <strain evidence="3 4">SCRP249</strain>
    </source>
</reference>
<name>A0A6A3HKW1_9STRA</name>
<feature type="region of interest" description="Disordered" evidence="1">
    <location>
        <begin position="336"/>
        <end position="376"/>
    </location>
</feature>
<evidence type="ECO:0000313" key="3">
    <source>
        <dbReference type="EMBL" id="KAE8969947.1"/>
    </source>
</evidence>
<dbReference type="Pfam" id="PF03732">
    <property type="entry name" value="Retrotrans_gag"/>
    <property type="match status" value="1"/>
</dbReference>
<feature type="domain" description="Retrotransposon gag" evidence="2">
    <location>
        <begin position="227"/>
        <end position="312"/>
    </location>
</feature>
<accession>A0A6A3HKW1</accession>
<evidence type="ECO:0000313" key="4">
    <source>
        <dbReference type="Proteomes" id="UP000429607"/>
    </source>
</evidence>
<sequence length="446" mass="49987">MSDSNMEETTCTNKLVEPLSAEEVISLRAVLAEFQGIQAQLQNVSGDQVGITKGMADYALKSDEKHLASAQILKENQILLQRLITQSQQASQQVNTRMSALETRISIITTHATEMRNEISLAVENINTLKDTVNKIEPGSLVFAADDLYPEWDVTGPVPDQAMDELSATELEQRVEKCLKQKETPIYSGEDTDDVEVYALNMITWYAAYGLYFKSPQVDSRVGQLMMNHTRGKAKHWLLRDYKGARTWTAMIKGMRNRFVTKAKEEDLVASFFDCKQGAKSLDAYIEEFIRLGNTDDVSEQYKMILFKKGLKSTKLRELLQVREFDSLDDLLDGARGLNPKDNDSEAVKSSSTKTTKKSASLPAEPKARGRSSQRCSATRCLETGHTADKCWALHPELKPQWLQNRERSGYNTAAVMAPPTSSDQKLWEVLSAIQADLSKIKADLN</sequence>